<dbReference type="InterPro" id="IPR020613">
    <property type="entry name" value="Thiolase_CS"/>
</dbReference>
<dbReference type="PANTHER" id="PTHR43853:SF2">
    <property type="entry name" value="3-OXOADIPYL-COA_3-OXO-5,6-DEHYDROSUBERYL-COA THIOLASE"/>
    <property type="match status" value="1"/>
</dbReference>
<dbReference type="SUPFAM" id="SSF53901">
    <property type="entry name" value="Thiolase-like"/>
    <property type="match status" value="1"/>
</dbReference>
<dbReference type="InterPro" id="IPR020617">
    <property type="entry name" value="Thiolase_C"/>
</dbReference>
<dbReference type="Gene3D" id="3.40.47.10">
    <property type="match status" value="1"/>
</dbReference>
<dbReference type="EMBL" id="GU943000">
    <property type="protein sequence ID" value="ADD93845.1"/>
    <property type="molecule type" value="Genomic_DNA"/>
</dbReference>
<protein>
    <recommendedName>
        <fullName evidence="1">Thiolase C-terminal domain-containing protein</fullName>
    </recommendedName>
</protein>
<dbReference type="PANTHER" id="PTHR43853">
    <property type="entry name" value="3-KETOACYL-COA THIOLASE, PEROXISOMAL"/>
    <property type="match status" value="1"/>
</dbReference>
<accession>D6PDP4</accession>
<dbReference type="PROSITE" id="PS00737">
    <property type="entry name" value="THIOLASE_2"/>
    <property type="match status" value="1"/>
</dbReference>
<dbReference type="PROSITE" id="PS00099">
    <property type="entry name" value="THIOLASE_3"/>
    <property type="match status" value="1"/>
</dbReference>
<dbReference type="GO" id="GO:0010124">
    <property type="term" value="P:phenylacetate catabolic process"/>
    <property type="evidence" value="ECO:0007669"/>
    <property type="project" value="TreeGrafter"/>
</dbReference>
<dbReference type="AlphaFoldDB" id="D6PDP4"/>
<dbReference type="InterPro" id="IPR016039">
    <property type="entry name" value="Thiolase-like"/>
</dbReference>
<dbReference type="Pfam" id="PF02803">
    <property type="entry name" value="Thiolase_C"/>
    <property type="match status" value="1"/>
</dbReference>
<proteinExistence type="predicted"/>
<evidence type="ECO:0000259" key="1">
    <source>
        <dbReference type="Pfam" id="PF02803"/>
    </source>
</evidence>
<dbReference type="InterPro" id="IPR050215">
    <property type="entry name" value="Thiolase-like_sf_Thiolase"/>
</dbReference>
<organism evidence="2">
    <name type="scientific">uncultured marine bacterium MedDCM-OCT-S08-C116</name>
    <dbReference type="NCBI Taxonomy" id="743069"/>
    <lineage>
        <taxon>Bacteria</taxon>
        <taxon>environmental samples</taxon>
    </lineage>
</organism>
<dbReference type="GO" id="GO:0003988">
    <property type="term" value="F:acetyl-CoA C-acyltransferase activity"/>
    <property type="evidence" value="ECO:0007669"/>
    <property type="project" value="TreeGrafter"/>
</dbReference>
<name>D6PDP4_9BACT</name>
<dbReference type="InterPro" id="IPR020610">
    <property type="entry name" value="Thiolase_AS"/>
</dbReference>
<reference evidence="2" key="1">
    <citation type="journal article" date="2010" name="ISME J.">
        <title>Metagenome of the Mediterranean deep chlorophyll maximum studied by direct and fosmid library 454 pyrosequencing.</title>
        <authorList>
            <person name="Ghai R."/>
            <person name="Martin-Cuadrado A.B."/>
            <person name="Molto A.G."/>
            <person name="Heredia I.G."/>
            <person name="Cabrera R."/>
            <person name="Martin J."/>
            <person name="Verdu M."/>
            <person name="Deschamps P."/>
            <person name="Moreira D."/>
            <person name="Lopez-Garcia P."/>
            <person name="Mira A."/>
            <person name="Rodriguez-Valera F."/>
        </authorList>
    </citation>
    <scope>NUCLEOTIDE SEQUENCE</scope>
</reference>
<evidence type="ECO:0000313" key="2">
    <source>
        <dbReference type="EMBL" id="ADD93845.1"/>
    </source>
</evidence>
<dbReference type="GO" id="GO:0006635">
    <property type="term" value="P:fatty acid beta-oxidation"/>
    <property type="evidence" value="ECO:0007669"/>
    <property type="project" value="TreeGrafter"/>
</dbReference>
<sequence length="96" mass="9897">MALERAGLSVDDLDLVESNEAFAAQACAVSRQLNLDTARVNPNGGAIALGHPVGATGAIIMTKLIHELHRIDGRYGMATMCIGGGQGISVVIDAKP</sequence>
<feature type="domain" description="Thiolase C-terminal" evidence="1">
    <location>
        <begin position="2"/>
        <end position="93"/>
    </location>
</feature>